<dbReference type="Gene3D" id="2.30.42.10">
    <property type="match status" value="1"/>
</dbReference>
<reference evidence="2 3" key="1">
    <citation type="submission" date="2018-05" db="EMBL/GenBank/DDBJ databases">
        <title>Genomic Encyclopedia of Type Strains, Phase IV (KMG-IV): sequencing the most valuable type-strain genomes for metagenomic binning, comparative biology and taxonomic classification.</title>
        <authorList>
            <person name="Goeker M."/>
        </authorList>
    </citation>
    <scope>NUCLEOTIDE SEQUENCE [LARGE SCALE GENOMIC DNA]</scope>
    <source>
        <strain evidence="2 3">DSM 14263</strain>
    </source>
</reference>
<evidence type="ECO:0000313" key="2">
    <source>
        <dbReference type="EMBL" id="PWK92276.1"/>
    </source>
</evidence>
<dbReference type="Proteomes" id="UP000245812">
    <property type="component" value="Unassembled WGS sequence"/>
</dbReference>
<evidence type="ECO:0008006" key="4">
    <source>
        <dbReference type="Google" id="ProtNLM"/>
    </source>
</evidence>
<comment type="caution">
    <text evidence="2">The sequence shown here is derived from an EMBL/GenBank/DDBJ whole genome shotgun (WGS) entry which is preliminary data.</text>
</comment>
<evidence type="ECO:0000313" key="3">
    <source>
        <dbReference type="Proteomes" id="UP000245812"/>
    </source>
</evidence>
<evidence type="ECO:0000256" key="1">
    <source>
        <dbReference type="SAM" id="SignalP"/>
    </source>
</evidence>
<feature type="signal peptide" evidence="1">
    <location>
        <begin position="1"/>
        <end position="21"/>
    </location>
</feature>
<sequence length="126" mass="13114">MRRASPRVLFAIVLAAGAARADHYRFEDGGTRLALSSRSPSAPGLRVEAASRGYPGLVPGDVILAAGGKPPASDAQLLAVLRDSQPAAVQLRVLRAGQPLALWIGAADYRRLVPPLPLPPAPPVGR</sequence>
<keyword evidence="3" id="KW-1185">Reference proteome</keyword>
<keyword evidence="1" id="KW-0732">Signal</keyword>
<name>A0A316IHT7_9GAMM</name>
<protein>
    <recommendedName>
        <fullName evidence="4">PDZ domain-containing protein</fullName>
    </recommendedName>
</protein>
<accession>A0A316IHT7</accession>
<dbReference type="RefSeq" id="WP_146203578.1">
    <property type="nucleotide sequence ID" value="NZ_QGHC01000002.1"/>
</dbReference>
<dbReference type="EMBL" id="QGHC01000002">
    <property type="protein sequence ID" value="PWK92276.1"/>
    <property type="molecule type" value="Genomic_DNA"/>
</dbReference>
<organism evidence="2 3">
    <name type="scientific">Fulvimonas soli</name>
    <dbReference type="NCBI Taxonomy" id="155197"/>
    <lineage>
        <taxon>Bacteria</taxon>
        <taxon>Pseudomonadati</taxon>
        <taxon>Pseudomonadota</taxon>
        <taxon>Gammaproteobacteria</taxon>
        <taxon>Lysobacterales</taxon>
        <taxon>Rhodanobacteraceae</taxon>
        <taxon>Fulvimonas</taxon>
    </lineage>
</organism>
<dbReference type="InterPro" id="IPR036034">
    <property type="entry name" value="PDZ_sf"/>
</dbReference>
<dbReference type="SUPFAM" id="SSF50156">
    <property type="entry name" value="PDZ domain-like"/>
    <property type="match status" value="1"/>
</dbReference>
<gene>
    <name evidence="2" type="ORF">C7456_1029</name>
</gene>
<proteinExistence type="predicted"/>
<feature type="chain" id="PRO_5016431155" description="PDZ domain-containing protein" evidence="1">
    <location>
        <begin position="22"/>
        <end position="126"/>
    </location>
</feature>
<dbReference type="AlphaFoldDB" id="A0A316IHT7"/>